<dbReference type="CDD" id="cd06225">
    <property type="entry name" value="HAMP"/>
    <property type="match status" value="1"/>
</dbReference>
<evidence type="ECO:0000256" key="3">
    <source>
        <dbReference type="ARBA" id="ARBA00012438"/>
    </source>
</evidence>
<keyword evidence="6 11" id="KW-0812">Transmembrane</keyword>
<dbReference type="Gene3D" id="1.10.287.130">
    <property type="match status" value="1"/>
</dbReference>
<evidence type="ECO:0000256" key="4">
    <source>
        <dbReference type="ARBA" id="ARBA00022553"/>
    </source>
</evidence>
<dbReference type="Proteomes" id="UP000198282">
    <property type="component" value="Unassembled WGS sequence"/>
</dbReference>
<protein>
    <recommendedName>
        <fullName evidence="3">histidine kinase</fullName>
        <ecNumber evidence="3">2.7.13.3</ecNumber>
    </recommendedName>
</protein>
<evidence type="ECO:0000256" key="5">
    <source>
        <dbReference type="ARBA" id="ARBA00022679"/>
    </source>
</evidence>
<evidence type="ECO:0000256" key="6">
    <source>
        <dbReference type="ARBA" id="ARBA00022692"/>
    </source>
</evidence>
<keyword evidence="15" id="KW-1185">Reference proteome</keyword>
<sequence>MSARHRISITARITLFTAVTAVLLCGLVATVLMIAIHRYATGFLNQEVLADGGRVAMQVERGQVVYPLARRKSRYIQVVDPRGRVVASTPPLLGKPRMATFTPDGSRAATSVVCGGVFPDGECDMVIAQWAHRAGGNSIVYCSSPVIPPWVDPRLAAVVGVGALLSATAITYLGRRISAASLRPVNAIRAELDEINATCLGRRVPVPPSDDEIHDLAVSVNHTLGRLQAAVEQQRQFASDASHDLRSPIAAMRAEVEDALLAPRETSVTEVGRAILGGLERLQAIVHDLLTIARLDAGCPGAREPIDLAGLVTAECRMRHHVRSGCEFLLEPGVVVIGDRLRLGRLLTNLLDNAERHADSMITITVRRAPGDGQRFPHGMAVLEVIDDGQGIDKDKRELVFQRFARLDAARSRDAGGTGLGLPIARQIAEASGGSLQIEDSPRGARFVLCLPVHEGDAASLASGPGILHPDVSPTIK</sequence>
<dbReference type="EC" id="2.7.13.3" evidence="3"/>
<keyword evidence="10 11" id="KW-0472">Membrane</keyword>
<evidence type="ECO:0000256" key="10">
    <source>
        <dbReference type="ARBA" id="ARBA00023136"/>
    </source>
</evidence>
<evidence type="ECO:0000256" key="11">
    <source>
        <dbReference type="SAM" id="Phobius"/>
    </source>
</evidence>
<evidence type="ECO:0000313" key="14">
    <source>
        <dbReference type="EMBL" id="SNS82866.1"/>
    </source>
</evidence>
<dbReference type="CDD" id="cd00075">
    <property type="entry name" value="HATPase"/>
    <property type="match status" value="1"/>
</dbReference>
<keyword evidence="8 11" id="KW-1133">Transmembrane helix</keyword>
<dbReference type="SMART" id="SM00388">
    <property type="entry name" value="HisKA"/>
    <property type="match status" value="1"/>
</dbReference>
<dbReference type="InterPro" id="IPR036097">
    <property type="entry name" value="HisK_dim/P_sf"/>
</dbReference>
<evidence type="ECO:0000256" key="7">
    <source>
        <dbReference type="ARBA" id="ARBA00022777"/>
    </source>
</evidence>
<dbReference type="Pfam" id="PF00512">
    <property type="entry name" value="HisKA"/>
    <property type="match status" value="1"/>
</dbReference>
<comment type="catalytic activity">
    <reaction evidence="1">
        <text>ATP + protein L-histidine = ADP + protein N-phospho-L-histidine.</text>
        <dbReference type="EC" id="2.7.13.3"/>
    </reaction>
</comment>
<dbReference type="Gene3D" id="6.10.340.10">
    <property type="match status" value="1"/>
</dbReference>
<dbReference type="CDD" id="cd00082">
    <property type="entry name" value="HisKA"/>
    <property type="match status" value="1"/>
</dbReference>
<dbReference type="AlphaFoldDB" id="A0A239HNA0"/>
<dbReference type="Pfam" id="PF02518">
    <property type="entry name" value="HATPase_c"/>
    <property type="match status" value="1"/>
</dbReference>
<dbReference type="Pfam" id="PF00672">
    <property type="entry name" value="HAMP"/>
    <property type="match status" value="1"/>
</dbReference>
<dbReference type="PRINTS" id="PR00344">
    <property type="entry name" value="BCTRLSENSOR"/>
</dbReference>
<accession>A0A239HNA0</accession>
<dbReference type="Gene3D" id="3.30.565.10">
    <property type="entry name" value="Histidine kinase-like ATPase, C-terminal domain"/>
    <property type="match status" value="1"/>
</dbReference>
<keyword evidence="4" id="KW-0597">Phosphoprotein</keyword>
<evidence type="ECO:0000259" key="13">
    <source>
        <dbReference type="PROSITE" id="PS50885"/>
    </source>
</evidence>
<dbReference type="PANTHER" id="PTHR45436">
    <property type="entry name" value="SENSOR HISTIDINE KINASE YKOH"/>
    <property type="match status" value="1"/>
</dbReference>
<proteinExistence type="predicted"/>
<evidence type="ECO:0000259" key="12">
    <source>
        <dbReference type="PROSITE" id="PS50109"/>
    </source>
</evidence>
<dbReference type="GO" id="GO:0000155">
    <property type="term" value="F:phosphorelay sensor kinase activity"/>
    <property type="evidence" value="ECO:0007669"/>
    <property type="project" value="InterPro"/>
</dbReference>
<dbReference type="InterPro" id="IPR003660">
    <property type="entry name" value="HAMP_dom"/>
</dbReference>
<dbReference type="InterPro" id="IPR036890">
    <property type="entry name" value="HATPase_C_sf"/>
</dbReference>
<feature type="domain" description="HAMP" evidence="13">
    <location>
        <begin position="179"/>
        <end position="232"/>
    </location>
</feature>
<name>A0A239HNA0_9ACTN</name>
<organism evidence="14 15">
    <name type="scientific">Streptosporangium subroseum</name>
    <dbReference type="NCBI Taxonomy" id="106412"/>
    <lineage>
        <taxon>Bacteria</taxon>
        <taxon>Bacillati</taxon>
        <taxon>Actinomycetota</taxon>
        <taxon>Actinomycetes</taxon>
        <taxon>Streptosporangiales</taxon>
        <taxon>Streptosporangiaceae</taxon>
        <taxon>Streptosporangium</taxon>
    </lineage>
</organism>
<keyword evidence="9" id="KW-0902">Two-component regulatory system</keyword>
<dbReference type="SMART" id="SM00387">
    <property type="entry name" value="HATPase_c"/>
    <property type="match status" value="1"/>
</dbReference>
<evidence type="ECO:0000313" key="15">
    <source>
        <dbReference type="Proteomes" id="UP000198282"/>
    </source>
</evidence>
<dbReference type="PROSITE" id="PS50885">
    <property type="entry name" value="HAMP"/>
    <property type="match status" value="1"/>
</dbReference>
<evidence type="ECO:0000256" key="1">
    <source>
        <dbReference type="ARBA" id="ARBA00000085"/>
    </source>
</evidence>
<comment type="subcellular location">
    <subcellularLocation>
        <location evidence="2">Cell membrane</location>
    </subcellularLocation>
</comment>
<feature type="domain" description="Histidine kinase" evidence="12">
    <location>
        <begin position="240"/>
        <end position="455"/>
    </location>
</feature>
<evidence type="ECO:0000256" key="2">
    <source>
        <dbReference type="ARBA" id="ARBA00004236"/>
    </source>
</evidence>
<dbReference type="PANTHER" id="PTHR45436:SF5">
    <property type="entry name" value="SENSOR HISTIDINE KINASE TRCS"/>
    <property type="match status" value="1"/>
</dbReference>
<reference evidence="14 15" key="1">
    <citation type="submission" date="2017-06" db="EMBL/GenBank/DDBJ databases">
        <authorList>
            <person name="Kim H.J."/>
            <person name="Triplett B.A."/>
        </authorList>
    </citation>
    <scope>NUCLEOTIDE SEQUENCE [LARGE SCALE GENOMIC DNA]</scope>
    <source>
        <strain evidence="14 15">CGMCC 4.2132</strain>
    </source>
</reference>
<gene>
    <name evidence="14" type="ORF">SAMN05216276_101756</name>
</gene>
<dbReference type="InterPro" id="IPR003661">
    <property type="entry name" value="HisK_dim/P_dom"/>
</dbReference>
<keyword evidence="7 14" id="KW-0418">Kinase</keyword>
<dbReference type="InterPro" id="IPR003594">
    <property type="entry name" value="HATPase_dom"/>
</dbReference>
<dbReference type="InterPro" id="IPR004358">
    <property type="entry name" value="Sig_transdc_His_kin-like_C"/>
</dbReference>
<keyword evidence="5" id="KW-0808">Transferase</keyword>
<evidence type="ECO:0000256" key="9">
    <source>
        <dbReference type="ARBA" id="ARBA00023012"/>
    </source>
</evidence>
<dbReference type="InterPro" id="IPR005467">
    <property type="entry name" value="His_kinase_dom"/>
</dbReference>
<dbReference type="EMBL" id="FZOD01000017">
    <property type="protein sequence ID" value="SNS82866.1"/>
    <property type="molecule type" value="Genomic_DNA"/>
</dbReference>
<evidence type="ECO:0000256" key="8">
    <source>
        <dbReference type="ARBA" id="ARBA00022989"/>
    </source>
</evidence>
<feature type="transmembrane region" description="Helical" evidence="11">
    <location>
        <begin position="12"/>
        <end position="36"/>
    </location>
</feature>
<dbReference type="SUPFAM" id="SSF55874">
    <property type="entry name" value="ATPase domain of HSP90 chaperone/DNA topoisomerase II/histidine kinase"/>
    <property type="match status" value="1"/>
</dbReference>
<dbReference type="PROSITE" id="PS50109">
    <property type="entry name" value="HIS_KIN"/>
    <property type="match status" value="1"/>
</dbReference>
<dbReference type="SUPFAM" id="SSF47384">
    <property type="entry name" value="Homodimeric domain of signal transducing histidine kinase"/>
    <property type="match status" value="1"/>
</dbReference>
<dbReference type="InterPro" id="IPR050428">
    <property type="entry name" value="TCS_sensor_his_kinase"/>
</dbReference>
<dbReference type="GO" id="GO:0005886">
    <property type="term" value="C:plasma membrane"/>
    <property type="evidence" value="ECO:0007669"/>
    <property type="project" value="UniProtKB-SubCell"/>
</dbReference>
<dbReference type="SMART" id="SM00304">
    <property type="entry name" value="HAMP"/>
    <property type="match status" value="1"/>
</dbReference>